<evidence type="ECO:0000313" key="2">
    <source>
        <dbReference type="Proteomes" id="UP000655523"/>
    </source>
</evidence>
<name>A0A972NJU4_9BURK</name>
<gene>
    <name evidence="1" type="ORF">GNZ13_09495</name>
</gene>
<reference evidence="1 2" key="1">
    <citation type="submission" date="2019-11" db="EMBL/GenBank/DDBJ databases">
        <title>Metabolism of dissolved organic matter in forest soils.</title>
        <authorList>
            <person name="Cyle K.T."/>
            <person name="Wilhelm R.C."/>
            <person name="Martinez C.E."/>
        </authorList>
    </citation>
    <scope>NUCLEOTIDE SEQUENCE [LARGE SCALE GENOMIC DNA]</scope>
    <source>
        <strain evidence="1 2">5N</strain>
    </source>
</reference>
<accession>A0A972NJU4</accession>
<proteinExistence type="predicted"/>
<keyword evidence="2" id="KW-1185">Reference proteome</keyword>
<dbReference type="EMBL" id="WOEZ01000043">
    <property type="protein sequence ID" value="NPT54836.1"/>
    <property type="molecule type" value="Genomic_DNA"/>
</dbReference>
<organism evidence="1 2">
    <name type="scientific">Paraburkholderia elongata</name>
    <dbReference type="NCBI Taxonomy" id="2675747"/>
    <lineage>
        <taxon>Bacteria</taxon>
        <taxon>Pseudomonadati</taxon>
        <taxon>Pseudomonadota</taxon>
        <taxon>Betaproteobacteria</taxon>
        <taxon>Burkholderiales</taxon>
        <taxon>Burkholderiaceae</taxon>
        <taxon>Paraburkholderia</taxon>
    </lineage>
</organism>
<comment type="caution">
    <text evidence="1">The sequence shown here is derived from an EMBL/GenBank/DDBJ whole genome shotgun (WGS) entry which is preliminary data.</text>
</comment>
<protein>
    <submittedName>
        <fullName evidence="1">Uncharacterized protein</fullName>
    </submittedName>
</protein>
<dbReference type="Proteomes" id="UP000655523">
    <property type="component" value="Unassembled WGS sequence"/>
</dbReference>
<dbReference type="AlphaFoldDB" id="A0A972NJU4"/>
<evidence type="ECO:0000313" key="1">
    <source>
        <dbReference type="EMBL" id="NPT54836.1"/>
    </source>
</evidence>
<sequence length="85" mass="9779">MATPVYLSWRGSFSWWPFTLSESFDNAREIDESEEHEVQRVESGEDTMEACGATNPAFDVESALVHFAVEFPWFRKVGCWVEQQG</sequence>